<dbReference type="AlphaFoldDB" id="A0ABD0SI64"/>
<organism evidence="3 4">
    <name type="scientific">Loxostege sticticalis</name>
    <name type="common">Beet webworm moth</name>
    <dbReference type="NCBI Taxonomy" id="481309"/>
    <lineage>
        <taxon>Eukaryota</taxon>
        <taxon>Metazoa</taxon>
        <taxon>Ecdysozoa</taxon>
        <taxon>Arthropoda</taxon>
        <taxon>Hexapoda</taxon>
        <taxon>Insecta</taxon>
        <taxon>Pterygota</taxon>
        <taxon>Neoptera</taxon>
        <taxon>Endopterygota</taxon>
        <taxon>Lepidoptera</taxon>
        <taxon>Glossata</taxon>
        <taxon>Ditrysia</taxon>
        <taxon>Pyraloidea</taxon>
        <taxon>Crambidae</taxon>
        <taxon>Pyraustinae</taxon>
        <taxon>Loxostege</taxon>
    </lineage>
</organism>
<dbReference type="InterPro" id="IPR008936">
    <property type="entry name" value="Rho_GTPase_activation_prot"/>
</dbReference>
<dbReference type="PANTHER" id="PTHR15670">
    <property type="entry name" value="RHO GTPASE ACTIVATING PROTEIN 11A"/>
    <property type="match status" value="1"/>
</dbReference>
<dbReference type="InterPro" id="IPR000198">
    <property type="entry name" value="RhoGAP_dom"/>
</dbReference>
<dbReference type="EMBL" id="JBEDNZ010000020">
    <property type="protein sequence ID" value="KAL0819540.1"/>
    <property type="molecule type" value="Genomic_DNA"/>
</dbReference>
<dbReference type="InterPro" id="IPR042869">
    <property type="entry name" value="ARHGAP11A/B"/>
</dbReference>
<feature type="domain" description="Rho-GAP" evidence="2">
    <location>
        <begin position="46"/>
        <end position="233"/>
    </location>
</feature>
<feature type="compositionally biased region" description="Basic and acidic residues" evidence="1">
    <location>
        <begin position="699"/>
        <end position="711"/>
    </location>
</feature>
<dbReference type="SUPFAM" id="SSF48350">
    <property type="entry name" value="GTPase activation domain, GAP"/>
    <property type="match status" value="1"/>
</dbReference>
<dbReference type="Proteomes" id="UP001549921">
    <property type="component" value="Unassembled WGS sequence"/>
</dbReference>
<dbReference type="Gene3D" id="1.10.555.10">
    <property type="entry name" value="Rho GTPase activation protein"/>
    <property type="match status" value="1"/>
</dbReference>
<evidence type="ECO:0000313" key="4">
    <source>
        <dbReference type="Proteomes" id="UP001549921"/>
    </source>
</evidence>
<feature type="region of interest" description="Disordered" evidence="1">
    <location>
        <begin position="697"/>
        <end position="721"/>
    </location>
</feature>
<name>A0ABD0SI64_LOXSC</name>
<protein>
    <recommendedName>
        <fullName evidence="2">Rho-GAP domain-containing protein</fullName>
    </recommendedName>
</protein>
<evidence type="ECO:0000313" key="3">
    <source>
        <dbReference type="EMBL" id="KAL0819540.1"/>
    </source>
</evidence>
<dbReference type="Pfam" id="PF00620">
    <property type="entry name" value="RhoGAP"/>
    <property type="match status" value="1"/>
</dbReference>
<comment type="caution">
    <text evidence="3">The sequence shown here is derived from an EMBL/GenBank/DDBJ whole genome shotgun (WGS) entry which is preliminary data.</text>
</comment>
<dbReference type="PROSITE" id="PS50238">
    <property type="entry name" value="RHOGAP"/>
    <property type="match status" value="1"/>
</dbReference>
<feature type="region of interest" description="Disordered" evidence="1">
    <location>
        <begin position="532"/>
        <end position="572"/>
    </location>
</feature>
<dbReference type="SMART" id="SM00324">
    <property type="entry name" value="RhoGAP"/>
    <property type="match status" value="1"/>
</dbReference>
<reference evidence="3 4" key="1">
    <citation type="submission" date="2024-06" db="EMBL/GenBank/DDBJ databases">
        <title>A chromosome-level genome assembly of beet webworm, Loxostege sticticalis.</title>
        <authorList>
            <person name="Zhang Y."/>
        </authorList>
    </citation>
    <scope>NUCLEOTIDE SEQUENCE [LARGE SCALE GENOMIC DNA]</scope>
    <source>
        <strain evidence="3">AQ028</strain>
        <tissue evidence="3">Male pupae</tissue>
    </source>
</reference>
<evidence type="ECO:0000256" key="1">
    <source>
        <dbReference type="SAM" id="MobiDB-lite"/>
    </source>
</evidence>
<sequence>MLISDGINHVKLQSIIVGELKKAGLKHRLKKIILKNVKDHKTVFGAPLVKVPSCSVICCGSTLSVPMVVTEMSAVLRANAHIEGLFRKAGSQNRQKDIKRLLDAGGCVSDGHHPVDVASVLKLYLRCLPEPLISAEVQDLLLRCRLSAGDDALRPILHTLLLLPVLHVHLLHYIMELLHFIASRHKDNLMDSSNLAIVMAPSIMPLPAAASAQRLEHHVALVKIFIENSQHIGLLTEDLMTKLDDDSDVYLARRKKRRSGSLNRVLSGLRKMVSGSVNTPATVRENTKTPVLSKSAAKRKFDSYEGLSSKAKKEITQGLPQKELSFTPMKMGMERKRLRLSLMDARSTPIINSDFSGHKNSETSISSEDLLTSSEHLFSAHDTIDLSPDMKQTDKDYVRISKQEYEEIKSRVSAIENRLSREFTDVIPRVQPLQQVQNVYEQTLEEVAMLNCAGSDHLARRLSKELKIRPNEEAKIIRSPSARKIGSIRRRSKENITKIVRHKSWNASSHSQASQNGDRFYPYIGLSRRSRTSTAKPDLAVASSKTTSTPNNWDGSLSENSLNTSSKKKYQVRKRVSLASDYNLDKTIGKHQPRRSLNLTAENSWDNTHSESSMNNTMNSSIKSIKSDIMRHYQNVVNRNANKLNKSPQQQKWRSAAAFFMDKTGEVESTSQTGRPSVNKLRRQNAGAVLAKAKLFESSSDKSSERNEKTAHTGFARKPRNNMQQVKPPKLVAHVKPKVQASFHDVAPSIPARVQRVVDVAPSVPMRPQRQLNVNTKDEVEAWRLGRKTTPTKKITSPPSAQIKTPQQTPALRKPLCTPRSIRTPATINDSRKLNTPMKAVHISPRRRSPRQKRFL</sequence>
<gene>
    <name evidence="3" type="ORF">ABMA28_007636</name>
</gene>
<feature type="compositionally biased region" description="Polar residues" evidence="1">
    <location>
        <begin position="543"/>
        <end position="565"/>
    </location>
</feature>
<feature type="region of interest" description="Disordered" evidence="1">
    <location>
        <begin position="790"/>
        <end position="856"/>
    </location>
</feature>
<proteinExistence type="predicted"/>
<accession>A0ABD0SI64</accession>
<evidence type="ECO:0000259" key="2">
    <source>
        <dbReference type="PROSITE" id="PS50238"/>
    </source>
</evidence>
<feature type="compositionally biased region" description="Basic residues" evidence="1">
    <location>
        <begin position="844"/>
        <end position="856"/>
    </location>
</feature>
<dbReference type="PANTHER" id="PTHR15670:SF4">
    <property type="entry name" value="RHO GTPASE-ACTIVATING PROTEIN 11A"/>
    <property type="match status" value="1"/>
</dbReference>